<keyword evidence="2" id="KW-1185">Reference proteome</keyword>
<evidence type="ECO:0000313" key="1">
    <source>
        <dbReference type="EMBL" id="ADN50152.1"/>
    </source>
</evidence>
<dbReference type="KEGG" id="vdi:Vdis_0759"/>
<name>E1QNQ6_VULDI</name>
<dbReference type="Proteomes" id="UP000006681">
    <property type="component" value="Chromosome"/>
</dbReference>
<dbReference type="EMBL" id="CP002100">
    <property type="protein sequence ID" value="ADN50152.1"/>
    <property type="molecule type" value="Genomic_DNA"/>
</dbReference>
<reference evidence="1 2" key="1">
    <citation type="journal article" date="2010" name="Stand. Genomic Sci.">
        <title>Complete genome sequence of Vulcanisaeta distributa type strain (IC-017).</title>
        <authorList>
            <person name="Mavromatis K."/>
            <person name="Sikorski J."/>
            <person name="Pabst E."/>
            <person name="Teshima H."/>
            <person name="Lapidus A."/>
            <person name="Lucas S."/>
            <person name="Nolan M."/>
            <person name="Glavina Del Rio T."/>
            <person name="Cheng J.F."/>
            <person name="Bruce D."/>
            <person name="Goodwin L."/>
            <person name="Pitluck S."/>
            <person name="Liolios K."/>
            <person name="Ivanova N."/>
            <person name="Mikhailova N."/>
            <person name="Pati A."/>
            <person name="Chen A."/>
            <person name="Palaniappan K."/>
            <person name="Land M."/>
            <person name="Hauser L."/>
            <person name="Chang Y.J."/>
            <person name="Jeffries C.D."/>
            <person name="Rohde M."/>
            <person name="Spring S."/>
            <person name="Goker M."/>
            <person name="Wirth R."/>
            <person name="Woyke T."/>
            <person name="Bristow J."/>
            <person name="Eisen J.A."/>
            <person name="Markowitz V."/>
            <person name="Hugenholtz P."/>
            <person name="Klenk H.P."/>
            <person name="Kyrpides N.C."/>
        </authorList>
    </citation>
    <scope>NUCLEOTIDE SEQUENCE [LARGE SCALE GENOMIC DNA]</scope>
    <source>
        <strain evidence="2">DSM 14429 / JCM 11212 / NBRC 100878 / IC-017</strain>
    </source>
</reference>
<dbReference type="HOGENOM" id="CLU_1521957_0_0_2"/>
<evidence type="ECO:0000313" key="2">
    <source>
        <dbReference type="Proteomes" id="UP000006681"/>
    </source>
</evidence>
<gene>
    <name evidence="1" type="ordered locus">Vdis_0759</name>
</gene>
<sequence length="176" mass="19569">MHLPISQIVNGVSQSGFNAEIWAPGRYTIVGNKTFIFVALNLIGNYYLTHYGTACAWLIIAIINGTAYLGYSLDDINVNWYYSYPVGNAFIQPGPVTQLIISGENGHLTSIDVVLTLYYWNGTTWLPAPSIGVGNWTEGYVIQAWVYWNNNVAVISCPSLLKRHPAFYLQASNLKD</sequence>
<dbReference type="AlphaFoldDB" id="E1QNQ6"/>
<organism evidence="1 2">
    <name type="scientific">Vulcanisaeta distributa (strain DSM 14429 / JCM 11212 / NBRC 100878 / IC-017)</name>
    <dbReference type="NCBI Taxonomy" id="572478"/>
    <lineage>
        <taxon>Archaea</taxon>
        <taxon>Thermoproteota</taxon>
        <taxon>Thermoprotei</taxon>
        <taxon>Thermoproteales</taxon>
        <taxon>Thermoproteaceae</taxon>
        <taxon>Vulcanisaeta</taxon>
    </lineage>
</organism>
<accession>E1QNQ6</accession>
<proteinExistence type="predicted"/>
<protein>
    <submittedName>
        <fullName evidence="1">Uncharacterized protein</fullName>
    </submittedName>
</protein>
<reference evidence="2" key="2">
    <citation type="journal article" date="2010" name="Stand. Genomic Sci.">
        <title>Complete genome sequence of Vulcanisaeta distributa type strain (IC-017T).</title>
        <authorList>
            <person name="Mavromatis K."/>
            <person name="Sikorski J."/>
            <person name="Pabst E."/>
            <person name="Teshima H."/>
            <person name="Lapidus A."/>
            <person name="Lucas S."/>
            <person name="Nolan M."/>
            <person name="Glavina Del Rio T."/>
            <person name="Cheng J."/>
            <person name="Bruce D."/>
            <person name="Goodwin L."/>
            <person name="Pitluck S."/>
            <person name="Liolios K."/>
            <person name="Ivanova N."/>
            <person name="Mikhailova N."/>
            <person name="Pati A."/>
            <person name="Chen A."/>
            <person name="Palaniappan K."/>
            <person name="Land M."/>
            <person name="Hauser L."/>
            <person name="Chang Y."/>
            <person name="Jeffries C."/>
            <person name="Rohde M."/>
            <person name="Spring S."/>
            <person name="Goker M."/>
            <person name="Wirth R."/>
            <person name="Woyke T."/>
            <person name="Bristow J."/>
            <person name="Eisen J."/>
            <person name="Markowitz V."/>
            <person name="Hugenholtz P."/>
            <person name="Klenk H."/>
            <person name="Kyrpides N."/>
        </authorList>
    </citation>
    <scope>NUCLEOTIDE SEQUENCE [LARGE SCALE GENOMIC DNA]</scope>
    <source>
        <strain evidence="2">DSM 14429 / JCM 11212 / NBRC 100878 / IC-017</strain>
    </source>
</reference>